<dbReference type="AlphaFoldDB" id="A0A401TDA1"/>
<organism evidence="1 2">
    <name type="scientific">Chiloscyllium punctatum</name>
    <name type="common">Brownbanded bambooshark</name>
    <name type="synonym">Hemiscyllium punctatum</name>
    <dbReference type="NCBI Taxonomy" id="137246"/>
    <lineage>
        <taxon>Eukaryota</taxon>
        <taxon>Metazoa</taxon>
        <taxon>Chordata</taxon>
        <taxon>Craniata</taxon>
        <taxon>Vertebrata</taxon>
        <taxon>Chondrichthyes</taxon>
        <taxon>Elasmobranchii</taxon>
        <taxon>Galeomorphii</taxon>
        <taxon>Galeoidea</taxon>
        <taxon>Orectolobiformes</taxon>
        <taxon>Hemiscylliidae</taxon>
        <taxon>Chiloscyllium</taxon>
    </lineage>
</organism>
<dbReference type="OMA" id="HARTINQ"/>
<protein>
    <submittedName>
        <fullName evidence="1">Uncharacterized protein</fullName>
    </submittedName>
</protein>
<comment type="caution">
    <text evidence="1">The sequence shown here is derived from an EMBL/GenBank/DDBJ whole genome shotgun (WGS) entry which is preliminary data.</text>
</comment>
<reference evidence="1 2" key="1">
    <citation type="journal article" date="2018" name="Nat. Ecol. Evol.">
        <title>Shark genomes provide insights into elasmobranch evolution and the origin of vertebrates.</title>
        <authorList>
            <person name="Hara Y"/>
            <person name="Yamaguchi K"/>
            <person name="Onimaru K"/>
            <person name="Kadota M"/>
            <person name="Koyanagi M"/>
            <person name="Keeley SD"/>
            <person name="Tatsumi K"/>
            <person name="Tanaka K"/>
            <person name="Motone F"/>
            <person name="Kageyama Y"/>
            <person name="Nozu R"/>
            <person name="Adachi N"/>
            <person name="Nishimura O"/>
            <person name="Nakagawa R"/>
            <person name="Tanegashima C"/>
            <person name="Kiyatake I"/>
            <person name="Matsumoto R"/>
            <person name="Murakumo K"/>
            <person name="Nishida K"/>
            <person name="Terakita A"/>
            <person name="Kuratani S"/>
            <person name="Sato K"/>
            <person name="Hyodo S Kuraku.S."/>
        </authorList>
    </citation>
    <scope>NUCLEOTIDE SEQUENCE [LARGE SCALE GENOMIC DNA]</scope>
</reference>
<name>A0A401TDA1_CHIPU</name>
<keyword evidence="2" id="KW-1185">Reference proteome</keyword>
<sequence>MMGKEVIQSAMDAMGATHYQTDIHNTQRHRWDIVNDALTGLNTGTSVVNSLDIQGLNEKIEQLKGVMRDLLQRSLTNQADQAFLGEEGAYIQLDSIAVLETHAHTINRLIDRARENTAHIHEGQLCLWMVAQIRHNLDQV</sequence>
<gene>
    <name evidence="1" type="ORF">chiPu_0024740</name>
</gene>
<evidence type="ECO:0000313" key="1">
    <source>
        <dbReference type="EMBL" id="GCC40650.1"/>
    </source>
</evidence>
<dbReference type="EMBL" id="BEZZ01045409">
    <property type="protein sequence ID" value="GCC40650.1"/>
    <property type="molecule type" value="Genomic_DNA"/>
</dbReference>
<evidence type="ECO:0000313" key="2">
    <source>
        <dbReference type="Proteomes" id="UP000287033"/>
    </source>
</evidence>
<accession>A0A401TDA1</accession>
<proteinExistence type="predicted"/>
<dbReference type="Proteomes" id="UP000287033">
    <property type="component" value="Unassembled WGS sequence"/>
</dbReference>